<dbReference type="GO" id="GO:0005524">
    <property type="term" value="F:ATP binding"/>
    <property type="evidence" value="ECO:0007669"/>
    <property type="project" value="UniProtKB-UniRule"/>
</dbReference>
<evidence type="ECO:0000256" key="1">
    <source>
        <dbReference type="ARBA" id="ARBA00005354"/>
    </source>
</evidence>
<dbReference type="Pfam" id="PF00069">
    <property type="entry name" value="Pkinase"/>
    <property type="match status" value="1"/>
</dbReference>
<protein>
    <recommendedName>
        <fullName evidence="2">calcium/calmodulin-dependent protein kinase</fullName>
        <ecNumber evidence="2">2.7.11.17</ecNumber>
    </recommendedName>
</protein>
<dbReference type="InterPro" id="IPR000719">
    <property type="entry name" value="Prot_kinase_dom"/>
</dbReference>
<evidence type="ECO:0000256" key="3">
    <source>
        <dbReference type="ARBA" id="ARBA00022527"/>
    </source>
</evidence>
<dbReference type="PROSITE" id="PS00107">
    <property type="entry name" value="PROTEIN_KINASE_ATP"/>
    <property type="match status" value="1"/>
</dbReference>
<evidence type="ECO:0000256" key="15">
    <source>
        <dbReference type="SAM" id="MobiDB-lite"/>
    </source>
</evidence>
<reference evidence="18" key="1">
    <citation type="submission" date="2025-08" db="UniProtKB">
        <authorList>
            <consortium name="RefSeq"/>
        </authorList>
    </citation>
    <scope>IDENTIFICATION</scope>
    <source>
        <strain evidence="18">Wakin</strain>
        <tissue evidence="18">Muscle</tissue>
    </source>
</reference>
<gene>
    <name evidence="18" type="primary">camk2g2</name>
</gene>
<dbReference type="SUPFAM" id="SSF56112">
    <property type="entry name" value="Protein kinase-like (PK-like)"/>
    <property type="match status" value="1"/>
</dbReference>
<feature type="compositionally biased region" description="Polar residues" evidence="15">
    <location>
        <begin position="425"/>
        <end position="436"/>
    </location>
</feature>
<feature type="compositionally biased region" description="Low complexity" evidence="15">
    <location>
        <begin position="353"/>
        <end position="372"/>
    </location>
</feature>
<comment type="catalytic activity">
    <reaction evidence="11">
        <text>L-seryl-[protein] + ATP = O-phospho-L-seryl-[protein] + ADP + H(+)</text>
        <dbReference type="Rhea" id="RHEA:17989"/>
        <dbReference type="Rhea" id="RHEA-COMP:9863"/>
        <dbReference type="Rhea" id="RHEA-COMP:11604"/>
        <dbReference type="ChEBI" id="CHEBI:15378"/>
        <dbReference type="ChEBI" id="CHEBI:29999"/>
        <dbReference type="ChEBI" id="CHEBI:30616"/>
        <dbReference type="ChEBI" id="CHEBI:83421"/>
        <dbReference type="ChEBI" id="CHEBI:456216"/>
        <dbReference type="EC" id="2.7.11.17"/>
    </reaction>
</comment>
<dbReference type="SMART" id="SM00220">
    <property type="entry name" value="S_TKc"/>
    <property type="match status" value="1"/>
</dbReference>
<dbReference type="FunFam" id="3.30.200.20:FF:000002">
    <property type="entry name" value="Calcium/calmodulin-dependent protein kinase type II subunit delta isoform 2"/>
    <property type="match status" value="1"/>
</dbReference>
<dbReference type="RefSeq" id="XP_026080383.1">
    <property type="nucleotide sequence ID" value="XM_026224598.1"/>
</dbReference>
<dbReference type="Gene3D" id="6.10.140.620">
    <property type="match status" value="1"/>
</dbReference>
<evidence type="ECO:0000256" key="9">
    <source>
        <dbReference type="ARBA" id="ARBA00022860"/>
    </source>
</evidence>
<organism evidence="17 18">
    <name type="scientific">Carassius auratus</name>
    <name type="common">Goldfish</name>
    <dbReference type="NCBI Taxonomy" id="7957"/>
    <lineage>
        <taxon>Eukaryota</taxon>
        <taxon>Metazoa</taxon>
        <taxon>Chordata</taxon>
        <taxon>Craniata</taxon>
        <taxon>Vertebrata</taxon>
        <taxon>Euteleostomi</taxon>
        <taxon>Actinopterygii</taxon>
        <taxon>Neopterygii</taxon>
        <taxon>Teleostei</taxon>
        <taxon>Ostariophysi</taxon>
        <taxon>Cypriniformes</taxon>
        <taxon>Cyprinidae</taxon>
        <taxon>Cyprininae</taxon>
        <taxon>Carassius</taxon>
    </lineage>
</organism>
<evidence type="ECO:0000256" key="13">
    <source>
        <dbReference type="ARBA" id="ARBA00064333"/>
    </source>
</evidence>
<dbReference type="EC" id="2.7.11.17" evidence="2"/>
<dbReference type="FunFam" id="3.10.450.50:FF:000001">
    <property type="entry name" value="calcium/calmodulin-dependent protein kinase type II subunit gamma isoform X1"/>
    <property type="match status" value="1"/>
</dbReference>
<dbReference type="Gene3D" id="3.10.450.50">
    <property type="match status" value="1"/>
</dbReference>
<evidence type="ECO:0000256" key="8">
    <source>
        <dbReference type="ARBA" id="ARBA00022840"/>
    </source>
</evidence>
<dbReference type="GO" id="GO:0005516">
    <property type="term" value="F:calmodulin binding"/>
    <property type="evidence" value="ECO:0007669"/>
    <property type="project" value="UniProtKB-KW"/>
</dbReference>
<evidence type="ECO:0000313" key="18">
    <source>
        <dbReference type="RefSeq" id="XP_026080383.1"/>
    </source>
</evidence>
<dbReference type="GO" id="GO:0004683">
    <property type="term" value="F:calcium/calmodulin-dependent protein kinase activity"/>
    <property type="evidence" value="ECO:0007669"/>
    <property type="project" value="UniProtKB-EC"/>
</dbReference>
<keyword evidence="6 14" id="KW-0547">Nucleotide-binding</keyword>
<comment type="similarity">
    <text evidence="1">Belongs to the protein kinase superfamily. CAMK Ser/Thr protein kinase family. CaMK subfamily.</text>
</comment>
<evidence type="ECO:0000256" key="6">
    <source>
        <dbReference type="ARBA" id="ARBA00022741"/>
    </source>
</evidence>
<comment type="catalytic activity">
    <reaction evidence="10">
        <text>L-threonyl-[protein] + ATP = O-phospho-L-threonyl-[protein] + ADP + H(+)</text>
        <dbReference type="Rhea" id="RHEA:46608"/>
        <dbReference type="Rhea" id="RHEA-COMP:11060"/>
        <dbReference type="Rhea" id="RHEA-COMP:11605"/>
        <dbReference type="ChEBI" id="CHEBI:15378"/>
        <dbReference type="ChEBI" id="CHEBI:30013"/>
        <dbReference type="ChEBI" id="CHEBI:30616"/>
        <dbReference type="ChEBI" id="CHEBI:61977"/>
        <dbReference type="ChEBI" id="CHEBI:456216"/>
        <dbReference type="EC" id="2.7.11.17"/>
    </reaction>
</comment>
<dbReference type="Proteomes" id="UP000515129">
    <property type="component" value="Chromosome 38"/>
</dbReference>
<proteinExistence type="inferred from homology"/>
<feature type="domain" description="Protein kinase" evidence="16">
    <location>
        <begin position="14"/>
        <end position="272"/>
    </location>
</feature>
<feature type="compositionally biased region" description="Polar residues" evidence="15">
    <location>
        <begin position="373"/>
        <end position="384"/>
    </location>
</feature>
<comment type="subunit">
    <text evidence="13">CAMK2 is composed of four different chains: alpha, beta, gamma, and delta. The different isoforms assemble into homo- or heteromultimeric holoenzymes composed of 8 to 12 subunits.</text>
</comment>
<keyword evidence="17" id="KW-1185">Reference proteome</keyword>
<keyword evidence="9" id="KW-0112">Calmodulin-binding</keyword>
<evidence type="ECO:0000256" key="2">
    <source>
        <dbReference type="ARBA" id="ARBA00012434"/>
    </source>
</evidence>
<evidence type="ECO:0000256" key="5">
    <source>
        <dbReference type="ARBA" id="ARBA00022679"/>
    </source>
</evidence>
<sequence>MATIVTSTRFTDENQLYEELGKGAFSIVRRCVKKSTGQEYAAKIINTKKLSARDHQKLEREARICRLLKHPNIVRLHDSISEEGFHYLVFDLVTGGELFEDIVAREYYSEADASHCINQILESVSHIHQHDIVHRDLKPENLLLASKMKGAAVKLADFGLAIEVQGDQQAWFGFAGTPGYLSPEVLRKDPYGKPVDIWACGVILYILLVGYPPFWDEDQHKLYQQIKAGAYDFPSPEWDTVTPEAKNLINQMLTINPAKRITADQALKHPWVCQRSTVASMMHRQETVECLRKFNARRKLKGAILTTMLVSRNFSVGRQHTSPAAPTTSTAALAQEACKSLLNKKSDGVKPQTNNNKNSVVSSSTKDSSISSTAPMGSTESCNTTEEEDMKGRKADPPHDVKNVAWSSSGQSSCPDLEPAVPAPASTTAGGSSVHRQLSRKQEIIKITEQLIEAINNGDFEAYTRICDPGLTSFEPEALGNLVEGMDFHKFYFENLLSKNSKPVHTTILNPHVHLIGEDAACIAYIRLTQYMDSQGRPRSSQSEETRVWHRREAKWLNIHFHCSGAPAAPLQ</sequence>
<dbReference type="FunFam" id="1.10.510.10:FF:000001">
    <property type="entry name" value="Calcium/calmodulin-dependent protein kinase type II subunit delta"/>
    <property type="match status" value="1"/>
</dbReference>
<evidence type="ECO:0000259" key="16">
    <source>
        <dbReference type="PROSITE" id="PS50011"/>
    </source>
</evidence>
<dbReference type="Gene3D" id="3.30.200.20">
    <property type="entry name" value="Phosphorylase Kinase, domain 1"/>
    <property type="match status" value="1"/>
</dbReference>
<accession>A0A6P6L771</accession>
<dbReference type="AlphaFoldDB" id="A0A6P6L771"/>
<evidence type="ECO:0000256" key="4">
    <source>
        <dbReference type="ARBA" id="ARBA00022553"/>
    </source>
</evidence>
<dbReference type="CTD" id="793359"/>
<dbReference type="PROSITE" id="PS00108">
    <property type="entry name" value="PROTEIN_KINASE_ST"/>
    <property type="match status" value="1"/>
</dbReference>
<feature type="binding site" evidence="14">
    <location>
        <position position="43"/>
    </location>
    <ligand>
        <name>ATP</name>
        <dbReference type="ChEBI" id="CHEBI:30616"/>
    </ligand>
</feature>
<comment type="function">
    <text evidence="12">CaM-kinase II (CAMK2) is a prominent kinase in the central nervous system.</text>
</comment>
<feature type="compositionally biased region" description="Basic and acidic residues" evidence="15">
    <location>
        <begin position="390"/>
        <end position="402"/>
    </location>
</feature>
<evidence type="ECO:0000313" key="17">
    <source>
        <dbReference type="Proteomes" id="UP000515129"/>
    </source>
</evidence>
<keyword evidence="8 14" id="KW-0067">ATP-binding</keyword>
<feature type="region of interest" description="Disordered" evidence="15">
    <location>
        <begin position="344"/>
        <end position="438"/>
    </location>
</feature>
<keyword evidence="4" id="KW-0597">Phosphoprotein</keyword>
<dbReference type="PROSITE" id="PS50011">
    <property type="entry name" value="PROTEIN_KINASE_DOM"/>
    <property type="match status" value="1"/>
</dbReference>
<dbReference type="CDD" id="cd14086">
    <property type="entry name" value="STKc_CaMKII"/>
    <property type="match status" value="1"/>
</dbReference>
<dbReference type="PANTHER" id="PTHR24347">
    <property type="entry name" value="SERINE/THREONINE-PROTEIN KINASE"/>
    <property type="match status" value="1"/>
</dbReference>
<evidence type="ECO:0000256" key="12">
    <source>
        <dbReference type="ARBA" id="ARBA00056581"/>
    </source>
</evidence>
<evidence type="ECO:0000256" key="7">
    <source>
        <dbReference type="ARBA" id="ARBA00022777"/>
    </source>
</evidence>
<name>A0A6P6L771_CARAU</name>
<dbReference type="Pfam" id="PF08332">
    <property type="entry name" value="CaMKII_AD"/>
    <property type="match status" value="1"/>
</dbReference>
<dbReference type="InterPro" id="IPR013543">
    <property type="entry name" value="Ca/CaM-dep_prot_kinase-assoc"/>
</dbReference>
<dbReference type="SUPFAM" id="SSF54427">
    <property type="entry name" value="NTF2-like"/>
    <property type="match status" value="1"/>
</dbReference>
<keyword evidence="7 18" id="KW-0418">Kinase</keyword>
<evidence type="ECO:0000256" key="10">
    <source>
        <dbReference type="ARBA" id="ARBA00047307"/>
    </source>
</evidence>
<keyword evidence="5" id="KW-0808">Transferase</keyword>
<dbReference type="InterPro" id="IPR017441">
    <property type="entry name" value="Protein_kinase_ATP_BS"/>
</dbReference>
<dbReference type="GO" id="GO:0043226">
    <property type="term" value="C:organelle"/>
    <property type="evidence" value="ECO:0007669"/>
    <property type="project" value="UniProtKB-ARBA"/>
</dbReference>
<feature type="compositionally biased region" description="Polar residues" evidence="15">
    <location>
        <begin position="405"/>
        <end position="414"/>
    </location>
</feature>
<dbReference type="Gene3D" id="1.10.510.10">
    <property type="entry name" value="Transferase(Phosphotransferase) domain 1"/>
    <property type="match status" value="1"/>
</dbReference>
<keyword evidence="3" id="KW-0723">Serine/threonine-protein kinase</keyword>
<dbReference type="InterPro" id="IPR008271">
    <property type="entry name" value="Ser/Thr_kinase_AS"/>
</dbReference>
<evidence type="ECO:0000256" key="14">
    <source>
        <dbReference type="PROSITE-ProRule" id="PRU10141"/>
    </source>
</evidence>
<evidence type="ECO:0000256" key="11">
    <source>
        <dbReference type="ARBA" id="ARBA00047430"/>
    </source>
</evidence>
<dbReference type="InterPro" id="IPR011009">
    <property type="entry name" value="Kinase-like_dom_sf"/>
</dbReference>
<dbReference type="InterPro" id="IPR032710">
    <property type="entry name" value="NTF2-like_dom_sf"/>
</dbReference>